<dbReference type="InterPro" id="IPR000089">
    <property type="entry name" value="Biotin_lipoyl"/>
</dbReference>
<dbReference type="Pfam" id="PF02817">
    <property type="entry name" value="E3_binding"/>
    <property type="match status" value="3"/>
</dbReference>
<dbReference type="CDD" id="cd06849">
    <property type="entry name" value="lipoyl_domain"/>
    <property type="match status" value="1"/>
</dbReference>
<keyword evidence="3 4" id="KW-0450">Lipoyl</keyword>
<evidence type="ECO:0000313" key="8">
    <source>
        <dbReference type="Proteomes" id="UP000652074"/>
    </source>
</evidence>
<dbReference type="Pfam" id="PF00198">
    <property type="entry name" value="2-oxoacid_dh"/>
    <property type="match status" value="1"/>
</dbReference>
<dbReference type="InterPro" id="IPR001078">
    <property type="entry name" value="2-oxoacid_DH_actylTfrase"/>
</dbReference>
<dbReference type="Proteomes" id="UP000652074">
    <property type="component" value="Unassembled WGS sequence"/>
</dbReference>
<sequence>MSRIHPITVPQWGLEMTEGTISAWHVAIGDRVEKGRELVDIETAKIINTMEAMSDVPGVIRRLVAKEGETLPVGGLLAVAADADVSDAEIDAYLAQNGQGGAPAAAVAPAPIAQAAEAPVSPLADVSEVAGQPEAVPAPIAVALSDEERERIVARNATVKASPVARRVADRAGIDLATLAASGRHGRVSLEDVAAARQGLYEAAVVIPAPSDAELEQRNARAHASPIARRIANRSRVDLSTLAGSGRGGRISVADVERVRRAPAQTPVAEFASHEPATPAAASEVRAGPAARKLAAELGIDLTVLRGTGARNTVQMGDVKEAFRTALTRDLPAAPVEDFELIRLTPMRKAIAASLTQSKQTIPHFYLTVDLELDALIALRQAVNEQSEGRRKLSLNDFVMRAVALALREVPAANVHFTDAGIKQFSGVHLCVAVAIDGGLVTPVIRNAEDKGVFAIAAETADLAERARSRTLSQAQLTGGTFTVSNLGMYGVRQFDAVINPPQGAILAVGTVRREACEAADGGVAFRSRMSVTLSCDHRAIDGAVGASFLAALRKWVERPYALLG</sequence>
<feature type="domain" description="Lipoyl-binding" evidence="5">
    <location>
        <begin position="4"/>
        <end position="81"/>
    </location>
</feature>
<dbReference type="InterPro" id="IPR011053">
    <property type="entry name" value="Single_hybrid_motif"/>
</dbReference>
<evidence type="ECO:0000256" key="4">
    <source>
        <dbReference type="RuleBase" id="RU003423"/>
    </source>
</evidence>
<name>A0ABX1MUS3_9RHOO</name>
<dbReference type="PANTHER" id="PTHR23151">
    <property type="entry name" value="DIHYDROLIPOAMIDE ACETYL/SUCCINYL-TRANSFERASE-RELATED"/>
    <property type="match status" value="1"/>
</dbReference>
<dbReference type="PROSITE" id="PS50968">
    <property type="entry name" value="BIOTINYL_LIPOYL"/>
    <property type="match status" value="1"/>
</dbReference>
<keyword evidence="8" id="KW-1185">Reference proteome</keyword>
<organism evidence="7 8">
    <name type="scientific">Aromatoleum petrolei</name>
    <dbReference type="NCBI Taxonomy" id="76116"/>
    <lineage>
        <taxon>Bacteria</taxon>
        <taxon>Pseudomonadati</taxon>
        <taxon>Pseudomonadota</taxon>
        <taxon>Betaproteobacteria</taxon>
        <taxon>Rhodocyclales</taxon>
        <taxon>Rhodocyclaceae</taxon>
        <taxon>Aromatoleum</taxon>
    </lineage>
</organism>
<dbReference type="InterPro" id="IPR023213">
    <property type="entry name" value="CAT-like_dom_sf"/>
</dbReference>
<dbReference type="PANTHER" id="PTHR23151:SF90">
    <property type="entry name" value="DIHYDROLIPOYLLYSINE-RESIDUE ACETYLTRANSFERASE COMPONENT OF PYRUVATE DEHYDROGENASE COMPLEX, MITOCHONDRIAL-RELATED"/>
    <property type="match status" value="1"/>
</dbReference>
<proteinExistence type="inferred from homology"/>
<dbReference type="SUPFAM" id="SSF52777">
    <property type="entry name" value="CoA-dependent acyltransferases"/>
    <property type="match status" value="1"/>
</dbReference>
<gene>
    <name evidence="7" type="ORF">GPA26_14720</name>
</gene>
<evidence type="ECO:0000256" key="1">
    <source>
        <dbReference type="ARBA" id="ARBA00001938"/>
    </source>
</evidence>
<dbReference type="Pfam" id="PF00364">
    <property type="entry name" value="Biotin_lipoyl"/>
    <property type="match status" value="1"/>
</dbReference>
<dbReference type="Gene3D" id="4.10.320.10">
    <property type="entry name" value="E3-binding domain"/>
    <property type="match status" value="3"/>
</dbReference>
<dbReference type="InterPro" id="IPR036625">
    <property type="entry name" value="E3-bd_dom_sf"/>
</dbReference>
<keyword evidence="4" id="KW-0808">Transferase</keyword>
<dbReference type="InterPro" id="IPR004167">
    <property type="entry name" value="PSBD"/>
</dbReference>
<dbReference type="SUPFAM" id="SSF47005">
    <property type="entry name" value="Peripheral subunit-binding domain of 2-oxo acid dehydrogenase complex"/>
    <property type="match status" value="3"/>
</dbReference>
<dbReference type="EMBL" id="WTVR01000028">
    <property type="protein sequence ID" value="NMF89724.1"/>
    <property type="molecule type" value="Genomic_DNA"/>
</dbReference>
<keyword evidence="4" id="KW-0012">Acyltransferase</keyword>
<evidence type="ECO:0000256" key="2">
    <source>
        <dbReference type="ARBA" id="ARBA00007317"/>
    </source>
</evidence>
<comment type="similarity">
    <text evidence="2 4">Belongs to the 2-oxoacid dehydrogenase family.</text>
</comment>
<evidence type="ECO:0000259" key="5">
    <source>
        <dbReference type="PROSITE" id="PS50968"/>
    </source>
</evidence>
<feature type="domain" description="Peripheral subunit-binding (PSBD)" evidence="6">
    <location>
        <begin position="223"/>
        <end position="260"/>
    </location>
</feature>
<accession>A0ABX1MUS3</accession>
<feature type="domain" description="Peripheral subunit-binding (PSBD)" evidence="6">
    <location>
        <begin position="286"/>
        <end position="323"/>
    </location>
</feature>
<reference evidence="7 8" key="1">
    <citation type="submission" date="2019-12" db="EMBL/GenBank/DDBJ databases">
        <title>Comparative genomics gives insights into the taxonomy of the Azoarcus-Aromatoleum group and reveals separate origins of nif in the plant-associated Azoarcus and non-plant-associated Aromatoleum sub-groups.</title>
        <authorList>
            <person name="Lafos M."/>
            <person name="Maluk M."/>
            <person name="Batista M."/>
            <person name="Junghare M."/>
            <person name="Carmona M."/>
            <person name="Faoro H."/>
            <person name="Cruz L.M."/>
            <person name="Battistoni F."/>
            <person name="De Souza E."/>
            <person name="Pedrosa F."/>
            <person name="Chen W.-M."/>
            <person name="Poole P.S."/>
            <person name="Dixon R.A."/>
            <person name="James E.K."/>
        </authorList>
    </citation>
    <scope>NUCLEOTIDE SEQUENCE [LARGE SCALE GENOMIC DNA]</scope>
    <source>
        <strain evidence="7 8">ToN1</strain>
    </source>
</reference>
<evidence type="ECO:0000256" key="3">
    <source>
        <dbReference type="ARBA" id="ARBA00022823"/>
    </source>
</evidence>
<feature type="domain" description="Peripheral subunit-binding (PSBD)" evidence="6">
    <location>
        <begin position="160"/>
        <end position="197"/>
    </location>
</feature>
<dbReference type="Gene3D" id="3.30.559.10">
    <property type="entry name" value="Chloramphenicol acetyltransferase-like domain"/>
    <property type="match status" value="1"/>
</dbReference>
<dbReference type="PROSITE" id="PS51826">
    <property type="entry name" value="PSBD"/>
    <property type="match status" value="3"/>
</dbReference>
<dbReference type="SUPFAM" id="SSF51230">
    <property type="entry name" value="Single hybrid motif"/>
    <property type="match status" value="1"/>
</dbReference>
<dbReference type="InterPro" id="IPR045257">
    <property type="entry name" value="E2/Pdx1"/>
</dbReference>
<protein>
    <recommendedName>
        <fullName evidence="4">Dihydrolipoamide acetyltransferase component of pyruvate dehydrogenase complex</fullName>
        <ecNumber evidence="4">2.3.1.-</ecNumber>
    </recommendedName>
</protein>
<dbReference type="Gene3D" id="2.40.50.100">
    <property type="match status" value="1"/>
</dbReference>
<evidence type="ECO:0000259" key="6">
    <source>
        <dbReference type="PROSITE" id="PS51826"/>
    </source>
</evidence>
<dbReference type="RefSeq" id="WP_169207089.1">
    <property type="nucleotide sequence ID" value="NZ_CP059560.1"/>
</dbReference>
<evidence type="ECO:0000313" key="7">
    <source>
        <dbReference type="EMBL" id="NMF89724.1"/>
    </source>
</evidence>
<comment type="caution">
    <text evidence="7">The sequence shown here is derived from an EMBL/GenBank/DDBJ whole genome shotgun (WGS) entry which is preliminary data.</text>
</comment>
<comment type="cofactor">
    <cofactor evidence="1 4">
        <name>(R)-lipoate</name>
        <dbReference type="ChEBI" id="CHEBI:83088"/>
    </cofactor>
</comment>
<dbReference type="EC" id="2.3.1.-" evidence="4"/>